<dbReference type="RefSeq" id="WP_226177353.1">
    <property type="nucleotide sequence ID" value="NZ_JAJADR010000005.1"/>
</dbReference>
<sequence>MSAVETFERIIRHQSSKELVPFLLELPKADVIPVRHHTVKLKKELEAVVQLKANTWGSRITQPQSMMLFLSGLRTFSRKEALNNNFMGWWADLTKEPYFWQILEHTRPDWTLDWLQRWSSGNQWYRPSYRLLRQLEDRQLIPYDAKLFSASVPGVLSDICQPLCEVEPVPAQAGKVVARELSLDPVLLTRDFPLVFDFDSSIDFQNGSVQLTMDKKRWKSKEPLNWQTWEKMHPRQLITWLDIIGDLAETGHLDRADLLTRSLLALRRDFRRPLLTWFKNVFLTLKPTAAERLARQSELVELLAHPLPLVVNFALDQLKDLWAHSDFTPAPLLLYAEGLMTRQDLKTALRALLGAFDKLLKREPTLAPTLARLASSGLANADAGVQERAAKLLAGILGAKKPVLTSDEATEVTDTIGLYADLLTAAARTTLTPFLAVAPAAEFGEGGTASAYAPLNGFAPDISRATAIEPVQDWHELLFLTGQVVQHYEPAAVERWLDGLLRLHGQFPAGYAQQLRPYVQQALPWELKGKTEAEVTDILFRYSFDNSRNGQQQMLLALLMSWVLGFAQAKLPEVVLVSKHYNSPDPLLHLEKQRLTVVEARLREAASPLPLLSTPSHAPHWVAPSVLLGKLLTYEAAGHTPDPADLALALARTAWQAENDAATARQLLPQVQHPELSKLLSWLLAPADAVLPLTVPAVAGKSLVQVVAKTITRLSPFRQPAAVGPLTEAWPWLWAVAARTRQPNGTVAELRVLADYPGLAEPWSPGWQFEQKSNTYEQSWNKEKPVVTYTWQELCVVPEHPGQTPPSPLLLYSLHARLPQNKRSYLWSLLPDLSFLLTLLPNNPAPLHWHLVRSAFNTDNSGSESRDAMQKFLHPLLAPGPRFDESTTLLFALGLVHYAPMCRALALEVLLSSIDTARLEPAALGDALGQLLAAEYAPVQRLTDVLAQARAISPTTDDALRQLLDALLPGLPAVPLRNTRKLIEAYADLQGRTRQPVPAAVQQQLRQWSSSATLKKAAASLVSA</sequence>
<dbReference type="Pfam" id="PF20103">
    <property type="entry name" value="DUF6493"/>
    <property type="match status" value="1"/>
</dbReference>
<evidence type="ECO:0000313" key="4">
    <source>
        <dbReference type="EMBL" id="MCB2409609.1"/>
    </source>
</evidence>
<name>A0ABS8AV45_9BACT</name>
<feature type="domain" description="DUF7824" evidence="2">
    <location>
        <begin position="465"/>
        <end position="751"/>
    </location>
</feature>
<accession>A0ABS8AV45</accession>
<keyword evidence="5" id="KW-1185">Reference proteome</keyword>
<dbReference type="EMBL" id="JAJADR010000005">
    <property type="protein sequence ID" value="MCB2409609.1"/>
    <property type="molecule type" value="Genomic_DNA"/>
</dbReference>
<dbReference type="Proteomes" id="UP001165296">
    <property type="component" value="Unassembled WGS sequence"/>
</dbReference>
<protein>
    <submittedName>
        <fullName evidence="4">DUF6493 family protein</fullName>
    </submittedName>
</protein>
<dbReference type="InterPro" id="IPR045472">
    <property type="entry name" value="DUF6493"/>
</dbReference>
<reference evidence="4" key="1">
    <citation type="submission" date="2021-10" db="EMBL/GenBank/DDBJ databases">
        <authorList>
            <person name="Dean J.D."/>
            <person name="Kim M.K."/>
            <person name="Newey C.N."/>
            <person name="Stoker T.S."/>
            <person name="Thompson D.W."/>
            <person name="Grose J.H."/>
        </authorList>
    </citation>
    <scope>NUCLEOTIDE SEQUENCE</scope>
    <source>
        <strain evidence="4">BT178</strain>
    </source>
</reference>
<evidence type="ECO:0000259" key="1">
    <source>
        <dbReference type="Pfam" id="PF20103"/>
    </source>
</evidence>
<dbReference type="Pfam" id="PF25149">
    <property type="entry name" value="DUF7825"/>
    <property type="match status" value="1"/>
</dbReference>
<comment type="caution">
    <text evidence="4">The sequence shown here is derived from an EMBL/GenBank/DDBJ whole genome shotgun (WGS) entry which is preliminary data.</text>
</comment>
<feature type="domain" description="DUF7825" evidence="3">
    <location>
        <begin position="763"/>
        <end position="1021"/>
    </location>
</feature>
<feature type="domain" description="DUF6493" evidence="1">
    <location>
        <begin position="1"/>
        <end position="347"/>
    </location>
</feature>
<organism evidence="4 5">
    <name type="scientific">Hymenobacter lucidus</name>
    <dbReference type="NCBI Taxonomy" id="2880930"/>
    <lineage>
        <taxon>Bacteria</taxon>
        <taxon>Pseudomonadati</taxon>
        <taxon>Bacteroidota</taxon>
        <taxon>Cytophagia</taxon>
        <taxon>Cytophagales</taxon>
        <taxon>Hymenobacteraceae</taxon>
        <taxon>Hymenobacter</taxon>
    </lineage>
</organism>
<dbReference type="Pfam" id="PF25148">
    <property type="entry name" value="DUF7824"/>
    <property type="match status" value="1"/>
</dbReference>
<evidence type="ECO:0000313" key="5">
    <source>
        <dbReference type="Proteomes" id="UP001165296"/>
    </source>
</evidence>
<evidence type="ECO:0000259" key="3">
    <source>
        <dbReference type="Pfam" id="PF25149"/>
    </source>
</evidence>
<gene>
    <name evidence="4" type="ORF">LGH74_16580</name>
</gene>
<dbReference type="InterPro" id="IPR056727">
    <property type="entry name" value="DUF7825"/>
</dbReference>
<evidence type="ECO:0000259" key="2">
    <source>
        <dbReference type="Pfam" id="PF25148"/>
    </source>
</evidence>
<proteinExistence type="predicted"/>
<dbReference type="InterPro" id="IPR056726">
    <property type="entry name" value="DUF7824"/>
</dbReference>